<gene>
    <name evidence="2" type="ORF">AUP44_13060</name>
</gene>
<comment type="caution">
    <text evidence="2">The sequence shown here is derived from an EMBL/GenBank/DDBJ whole genome shotgun (WGS) entry which is preliminary data.</text>
</comment>
<dbReference type="AlphaFoldDB" id="A0A162K3V9"/>
<proteinExistence type="predicted"/>
<dbReference type="PIRSF" id="PIRSF032131">
    <property type="entry name" value="UCP032131"/>
    <property type="match status" value="1"/>
</dbReference>
<feature type="region of interest" description="Disordered" evidence="1">
    <location>
        <begin position="57"/>
        <end position="84"/>
    </location>
</feature>
<dbReference type="RefSeq" id="WP_062768127.1">
    <property type="nucleotide sequence ID" value="NZ_CP121045.1"/>
</dbReference>
<evidence type="ECO:0000313" key="3">
    <source>
        <dbReference type="Proteomes" id="UP000075787"/>
    </source>
</evidence>
<evidence type="ECO:0000313" key="2">
    <source>
        <dbReference type="EMBL" id="KYO50432.1"/>
    </source>
</evidence>
<accession>A0A162K3V9</accession>
<name>A0A162K3V9_9PROT</name>
<dbReference type="Pfam" id="PF06676">
    <property type="entry name" value="DUF1178"/>
    <property type="match status" value="1"/>
</dbReference>
<dbReference type="InterPro" id="IPR009562">
    <property type="entry name" value="DUF1178"/>
</dbReference>
<evidence type="ECO:0008006" key="4">
    <source>
        <dbReference type="Google" id="ProtNLM"/>
    </source>
</evidence>
<sequence length="166" mass="18012">MIVFDLKCSAGHRFEAWFRDSDTFTAQAAAGEVACPVCGDQKVEKALMAPRLNVRSHARDEAAPAPVPTAAADVAPAQPPAPADPAAERLMAVQGEVMKRLREIRREVEANCDFVGDRFAEEARSMHLGETPARPIYGQTTEAEAESLREDGVPFAAIPWLPREDG</sequence>
<reference evidence="2 3" key="1">
    <citation type="submission" date="2015-12" db="EMBL/GenBank/DDBJ databases">
        <title>Genome sequence of Tistrella mobilis MCCC 1A02139.</title>
        <authorList>
            <person name="Lu L."/>
            <person name="Lai Q."/>
            <person name="Shao Z."/>
            <person name="Qian P."/>
        </authorList>
    </citation>
    <scope>NUCLEOTIDE SEQUENCE [LARGE SCALE GENOMIC DNA]</scope>
    <source>
        <strain evidence="2 3">MCCC 1A02139</strain>
    </source>
</reference>
<dbReference type="GeneID" id="97240180"/>
<dbReference type="Proteomes" id="UP000075787">
    <property type="component" value="Unassembled WGS sequence"/>
</dbReference>
<evidence type="ECO:0000256" key="1">
    <source>
        <dbReference type="SAM" id="MobiDB-lite"/>
    </source>
</evidence>
<dbReference type="EMBL" id="LPZR01000198">
    <property type="protein sequence ID" value="KYO50432.1"/>
    <property type="molecule type" value="Genomic_DNA"/>
</dbReference>
<organism evidence="2 3">
    <name type="scientific">Tistrella mobilis</name>
    <dbReference type="NCBI Taxonomy" id="171437"/>
    <lineage>
        <taxon>Bacteria</taxon>
        <taxon>Pseudomonadati</taxon>
        <taxon>Pseudomonadota</taxon>
        <taxon>Alphaproteobacteria</taxon>
        <taxon>Geminicoccales</taxon>
        <taxon>Geminicoccaceae</taxon>
        <taxon>Tistrella</taxon>
    </lineage>
</organism>
<protein>
    <recommendedName>
        <fullName evidence="4">DUF1178 domain-containing protein</fullName>
    </recommendedName>
</protein>
<dbReference type="OrthoDB" id="9799894at2"/>